<dbReference type="Proteomes" id="UP000216442">
    <property type="component" value="Unassembled WGS sequence"/>
</dbReference>
<protein>
    <recommendedName>
        <fullName evidence="2">Indoleacetamide hydrolase</fullName>
    </recommendedName>
</protein>
<organism evidence="5 6">
    <name type="scientific">Mesorhizobium temperatum</name>
    <dbReference type="NCBI Taxonomy" id="241416"/>
    <lineage>
        <taxon>Bacteria</taxon>
        <taxon>Pseudomonadati</taxon>
        <taxon>Pseudomonadota</taxon>
        <taxon>Alphaproteobacteria</taxon>
        <taxon>Hyphomicrobiales</taxon>
        <taxon>Phyllobacteriaceae</taxon>
        <taxon>Mesorhizobium</taxon>
    </lineage>
</organism>
<dbReference type="Pfam" id="PF01425">
    <property type="entry name" value="Amidase"/>
    <property type="match status" value="1"/>
</dbReference>
<comment type="caution">
    <text evidence="5">The sequence shown here is derived from an EMBL/GenBank/DDBJ whole genome shotgun (WGS) entry which is preliminary data.</text>
</comment>
<keyword evidence="6" id="KW-1185">Reference proteome</keyword>
<dbReference type="InterPro" id="IPR023631">
    <property type="entry name" value="Amidase_dom"/>
</dbReference>
<feature type="region of interest" description="Disordered" evidence="3">
    <location>
        <begin position="143"/>
        <end position="163"/>
    </location>
</feature>
<dbReference type="InterPro" id="IPR036928">
    <property type="entry name" value="AS_sf"/>
</dbReference>
<evidence type="ECO:0000256" key="1">
    <source>
        <dbReference type="ARBA" id="ARBA00003871"/>
    </source>
</evidence>
<sequence>MSKQSPLRPSDPIDRLANARISGCLRSTDLVERALDHAEALRSAGSHALTRLWRDEALAAARYEDRLSERGVLLPSLLAGLPIVVKDNCDVRGDITQAGSASLANAQPAQRDADCVAQLRAAGAVIIGKSNMSEFAFANTGENRVFGTPRNPRDPSRLAGGSSSGAAAAVADGSVVAALGSDTGGSIRGPAALCGLVGFKTSEGRISTDGVVPLSTTIDTVGPIARSVKCCAVMDAVLAKQPWRPLPEFSLHGVSLGVLQNFVLDELDQPVASAFENALRVLQDAGATLTEFSWDELNRRDWREVFSKISYSDIYASHGRFAEENAQSIGPEVVDIMLTGRSILPQDRAEALTFRRKIVLGAHDVMSRFHAVVMPTVPVVAPLLSALSDLEHAKKVENMIGRNNEPGNFFDCCAATIPCQAVGELPVGFMMMAKNGEDRRVLAIANAVEEVFRTRGLG</sequence>
<proteinExistence type="predicted"/>
<dbReference type="OrthoDB" id="9811471at2"/>
<evidence type="ECO:0000259" key="4">
    <source>
        <dbReference type="Pfam" id="PF01425"/>
    </source>
</evidence>
<dbReference type="EMBL" id="NPKJ01000003">
    <property type="protein sequence ID" value="PAQ12478.1"/>
    <property type="molecule type" value="Genomic_DNA"/>
</dbReference>
<dbReference type="PROSITE" id="PS00571">
    <property type="entry name" value="AMIDASES"/>
    <property type="match status" value="1"/>
</dbReference>
<accession>A0A271LZ76</accession>
<evidence type="ECO:0000313" key="5">
    <source>
        <dbReference type="EMBL" id="PAQ12478.1"/>
    </source>
</evidence>
<evidence type="ECO:0000313" key="6">
    <source>
        <dbReference type="Proteomes" id="UP000216442"/>
    </source>
</evidence>
<dbReference type="GO" id="GO:0003824">
    <property type="term" value="F:catalytic activity"/>
    <property type="evidence" value="ECO:0007669"/>
    <property type="project" value="InterPro"/>
</dbReference>
<name>A0A271LZ76_9HYPH</name>
<evidence type="ECO:0000256" key="2">
    <source>
        <dbReference type="ARBA" id="ARBA00021874"/>
    </source>
</evidence>
<evidence type="ECO:0000256" key="3">
    <source>
        <dbReference type="SAM" id="MobiDB-lite"/>
    </source>
</evidence>
<dbReference type="Gene3D" id="3.90.1300.10">
    <property type="entry name" value="Amidase signature (AS) domain"/>
    <property type="match status" value="1"/>
</dbReference>
<dbReference type="PANTHER" id="PTHR11895:SF176">
    <property type="entry name" value="AMIDASE AMID-RELATED"/>
    <property type="match status" value="1"/>
</dbReference>
<feature type="domain" description="Amidase" evidence="4">
    <location>
        <begin position="29"/>
        <end position="442"/>
    </location>
</feature>
<dbReference type="InterPro" id="IPR000120">
    <property type="entry name" value="Amidase"/>
</dbReference>
<dbReference type="InterPro" id="IPR020556">
    <property type="entry name" value="Amidase_CS"/>
</dbReference>
<dbReference type="SUPFAM" id="SSF75304">
    <property type="entry name" value="Amidase signature (AS) enzymes"/>
    <property type="match status" value="1"/>
</dbReference>
<dbReference type="AlphaFoldDB" id="A0A271LZ76"/>
<dbReference type="RefSeq" id="WP_095490713.1">
    <property type="nucleotide sequence ID" value="NZ_NPKJ01000003.1"/>
</dbReference>
<gene>
    <name evidence="5" type="ORF">CIT26_00265</name>
</gene>
<comment type="function">
    <text evidence="1">Hydrolyzes indole-3-acetamide (IAM) into indole-3-acetic acid (IAA).</text>
</comment>
<dbReference type="PANTHER" id="PTHR11895">
    <property type="entry name" value="TRANSAMIDASE"/>
    <property type="match status" value="1"/>
</dbReference>
<reference evidence="5 6" key="1">
    <citation type="submission" date="2017-08" db="EMBL/GenBank/DDBJ databases">
        <title>Mesorhizobium wenxinae sp. nov., a novel rhizobial species isolated from root nodules of chickpea (Cicer arietinum L.).</title>
        <authorList>
            <person name="Zhang J."/>
        </authorList>
    </citation>
    <scope>NUCLEOTIDE SEQUENCE [LARGE SCALE GENOMIC DNA]</scope>
    <source>
        <strain evidence="5 6">SDW018</strain>
    </source>
</reference>